<evidence type="ECO:0000256" key="2">
    <source>
        <dbReference type="ARBA" id="ARBA00022723"/>
    </source>
</evidence>
<evidence type="ECO:0000313" key="7">
    <source>
        <dbReference type="Proteomes" id="UP000462212"/>
    </source>
</evidence>
<protein>
    <recommendedName>
        <fullName evidence="5">CENP-V/GFA domain-containing protein</fullName>
    </recommendedName>
</protein>
<dbReference type="Proteomes" id="UP000462212">
    <property type="component" value="Unassembled WGS sequence"/>
</dbReference>
<evidence type="ECO:0000259" key="5">
    <source>
        <dbReference type="PROSITE" id="PS51891"/>
    </source>
</evidence>
<accession>A0A8H8RTE9</accession>
<keyword evidence="2" id="KW-0479">Metal-binding</keyword>
<gene>
    <name evidence="6" type="ORF">LSUB1_G003771</name>
</gene>
<dbReference type="EMBL" id="QGMJ01000180">
    <property type="protein sequence ID" value="TVY40407.1"/>
    <property type="molecule type" value="Genomic_DNA"/>
</dbReference>
<sequence length="149" mass="15924">MTQSSCLCGSNIISWTAAPALKFRCHCTDERKLTGAAFALNIIIPAEAPTVLKGELVVWGKVVNSGHTMYNHCCGQCGSLLYRHSTGYPGVFTVKAGCIDSEVGKDPSTGFVPDIEIFTRSRVPYVPAFEGVAQCEGDFTKEALAALGF</sequence>
<dbReference type="InterPro" id="IPR011057">
    <property type="entry name" value="Mss4-like_sf"/>
</dbReference>
<dbReference type="PANTHER" id="PTHR33337">
    <property type="entry name" value="GFA DOMAIN-CONTAINING PROTEIN"/>
    <property type="match status" value="1"/>
</dbReference>
<dbReference type="PANTHER" id="PTHR33337:SF40">
    <property type="entry name" value="CENP-V_GFA DOMAIN-CONTAINING PROTEIN-RELATED"/>
    <property type="match status" value="1"/>
</dbReference>
<organism evidence="6 7">
    <name type="scientific">Lachnellula subtilissima</name>
    <dbReference type="NCBI Taxonomy" id="602034"/>
    <lineage>
        <taxon>Eukaryota</taxon>
        <taxon>Fungi</taxon>
        <taxon>Dikarya</taxon>
        <taxon>Ascomycota</taxon>
        <taxon>Pezizomycotina</taxon>
        <taxon>Leotiomycetes</taxon>
        <taxon>Helotiales</taxon>
        <taxon>Lachnaceae</taxon>
        <taxon>Lachnellula</taxon>
    </lineage>
</organism>
<dbReference type="AlphaFoldDB" id="A0A8H8RTE9"/>
<keyword evidence="7" id="KW-1185">Reference proteome</keyword>
<comment type="caution">
    <text evidence="6">The sequence shown here is derived from an EMBL/GenBank/DDBJ whole genome shotgun (WGS) entry which is preliminary data.</text>
</comment>
<dbReference type="Gene3D" id="3.90.1590.10">
    <property type="entry name" value="glutathione-dependent formaldehyde- activating enzyme (gfa)"/>
    <property type="match status" value="1"/>
</dbReference>
<dbReference type="GO" id="GO:0016846">
    <property type="term" value="F:carbon-sulfur lyase activity"/>
    <property type="evidence" value="ECO:0007669"/>
    <property type="project" value="InterPro"/>
</dbReference>
<evidence type="ECO:0000256" key="3">
    <source>
        <dbReference type="ARBA" id="ARBA00022833"/>
    </source>
</evidence>
<dbReference type="Pfam" id="PF04828">
    <property type="entry name" value="GFA"/>
    <property type="match status" value="1"/>
</dbReference>
<dbReference type="PROSITE" id="PS51891">
    <property type="entry name" value="CENP_V_GFA"/>
    <property type="match status" value="1"/>
</dbReference>
<evidence type="ECO:0000313" key="6">
    <source>
        <dbReference type="EMBL" id="TVY40407.1"/>
    </source>
</evidence>
<feature type="domain" description="CENP-V/GFA" evidence="5">
    <location>
        <begin position="2"/>
        <end position="126"/>
    </location>
</feature>
<evidence type="ECO:0000256" key="1">
    <source>
        <dbReference type="ARBA" id="ARBA00005495"/>
    </source>
</evidence>
<name>A0A8H8RTE9_9HELO</name>
<dbReference type="GO" id="GO:0046872">
    <property type="term" value="F:metal ion binding"/>
    <property type="evidence" value="ECO:0007669"/>
    <property type="project" value="UniProtKB-KW"/>
</dbReference>
<comment type="similarity">
    <text evidence="1">Belongs to the Gfa family.</text>
</comment>
<keyword evidence="3" id="KW-0862">Zinc</keyword>
<dbReference type="InterPro" id="IPR006913">
    <property type="entry name" value="CENP-V/GFA"/>
</dbReference>
<proteinExistence type="inferred from homology"/>
<dbReference type="OrthoDB" id="9985472at2759"/>
<dbReference type="SUPFAM" id="SSF51316">
    <property type="entry name" value="Mss4-like"/>
    <property type="match status" value="1"/>
</dbReference>
<reference evidence="6 7" key="1">
    <citation type="submission" date="2018-05" db="EMBL/GenBank/DDBJ databases">
        <title>Genome sequencing and assembly of the regulated plant pathogen Lachnellula willkommii and related sister species for the development of diagnostic species identification markers.</title>
        <authorList>
            <person name="Giroux E."/>
            <person name="Bilodeau G."/>
        </authorList>
    </citation>
    <scope>NUCLEOTIDE SEQUENCE [LARGE SCALE GENOMIC DNA]</scope>
    <source>
        <strain evidence="6 7">CBS 197.66</strain>
    </source>
</reference>
<evidence type="ECO:0000256" key="4">
    <source>
        <dbReference type="ARBA" id="ARBA00023239"/>
    </source>
</evidence>
<keyword evidence="4" id="KW-0456">Lyase</keyword>